<gene>
    <name evidence="1" type="ORF">ACFO3S_25610</name>
</gene>
<protein>
    <submittedName>
        <fullName evidence="1">Uncharacterized protein</fullName>
    </submittedName>
</protein>
<dbReference type="RefSeq" id="WP_378101958.1">
    <property type="nucleotide sequence ID" value="NZ_JBHSEP010000028.1"/>
</dbReference>
<name>A0ABV9FLE0_9BACL</name>
<dbReference type="Proteomes" id="UP001596028">
    <property type="component" value="Unassembled WGS sequence"/>
</dbReference>
<accession>A0ABV9FLE0</accession>
<organism evidence="1 2">
    <name type="scientific">Cohnella hongkongensis</name>
    <dbReference type="NCBI Taxonomy" id="178337"/>
    <lineage>
        <taxon>Bacteria</taxon>
        <taxon>Bacillati</taxon>
        <taxon>Bacillota</taxon>
        <taxon>Bacilli</taxon>
        <taxon>Bacillales</taxon>
        <taxon>Paenibacillaceae</taxon>
        <taxon>Cohnella</taxon>
    </lineage>
</organism>
<proteinExistence type="predicted"/>
<evidence type="ECO:0000313" key="1">
    <source>
        <dbReference type="EMBL" id="MFC4601640.1"/>
    </source>
</evidence>
<dbReference type="EMBL" id="JBHSEP010000028">
    <property type="protein sequence ID" value="MFC4601640.1"/>
    <property type="molecule type" value="Genomic_DNA"/>
</dbReference>
<sequence>MRITAEEALQAIESRPDYSWWERARLRLYGERGAAFGIDASWDSERLEQAAKQAWGNLVREEGTDASRTIEERNKVR</sequence>
<keyword evidence="2" id="KW-1185">Reference proteome</keyword>
<comment type="caution">
    <text evidence="1">The sequence shown here is derived from an EMBL/GenBank/DDBJ whole genome shotgun (WGS) entry which is preliminary data.</text>
</comment>
<evidence type="ECO:0000313" key="2">
    <source>
        <dbReference type="Proteomes" id="UP001596028"/>
    </source>
</evidence>
<reference evidence="2" key="1">
    <citation type="journal article" date="2019" name="Int. J. Syst. Evol. Microbiol.">
        <title>The Global Catalogue of Microorganisms (GCM) 10K type strain sequencing project: providing services to taxonomists for standard genome sequencing and annotation.</title>
        <authorList>
            <consortium name="The Broad Institute Genomics Platform"/>
            <consortium name="The Broad Institute Genome Sequencing Center for Infectious Disease"/>
            <person name="Wu L."/>
            <person name="Ma J."/>
        </authorList>
    </citation>
    <scope>NUCLEOTIDE SEQUENCE [LARGE SCALE GENOMIC DNA]</scope>
    <source>
        <strain evidence="2">CCUG 49571</strain>
    </source>
</reference>